<comment type="subcellular location">
    <subcellularLocation>
        <location evidence="8">Cell membrane</location>
        <topology evidence="8">Single-pass type II membrane protein</topology>
    </subcellularLocation>
    <subcellularLocation>
        <location evidence="1">Membrane</location>
    </subcellularLocation>
    <text evidence="8">Localizes to the division septum.</text>
</comment>
<proteinExistence type="inferred from homology"/>
<dbReference type="Gene3D" id="3.40.50.10960">
    <property type="match status" value="1"/>
</dbReference>
<evidence type="ECO:0000313" key="11">
    <source>
        <dbReference type="EMBL" id="MRX53568.1"/>
    </source>
</evidence>
<evidence type="ECO:0000256" key="1">
    <source>
        <dbReference type="ARBA" id="ARBA00004370"/>
    </source>
</evidence>
<feature type="domain" description="POTRA" evidence="10">
    <location>
        <begin position="50"/>
        <end position="118"/>
    </location>
</feature>
<dbReference type="HAMAP" id="MF_00912">
    <property type="entry name" value="DivIB"/>
    <property type="match status" value="1"/>
</dbReference>
<evidence type="ECO:0000259" key="10">
    <source>
        <dbReference type="PROSITE" id="PS51779"/>
    </source>
</evidence>
<dbReference type="PANTHER" id="PTHR37820:SF1">
    <property type="entry name" value="CELL DIVISION PROTEIN FTSQ"/>
    <property type="match status" value="1"/>
</dbReference>
<keyword evidence="3 8" id="KW-0132">Cell division</keyword>
<dbReference type="GO" id="GO:0043093">
    <property type="term" value="P:FtsZ-dependent cytokinesis"/>
    <property type="evidence" value="ECO:0007669"/>
    <property type="project" value="UniProtKB-UniRule"/>
</dbReference>
<evidence type="ECO:0000256" key="5">
    <source>
        <dbReference type="ARBA" id="ARBA00022989"/>
    </source>
</evidence>
<dbReference type="InterPro" id="IPR005548">
    <property type="entry name" value="Cell_div_FtsQ/DivIB_C"/>
</dbReference>
<comment type="similarity">
    <text evidence="8">Belongs to the FtsQ/DivIB family. DivIB subfamily.</text>
</comment>
<dbReference type="EMBL" id="WKKF01000001">
    <property type="protein sequence ID" value="MRX53568.1"/>
    <property type="molecule type" value="Genomic_DNA"/>
</dbReference>
<name>A0A6I2M603_9BACI</name>
<dbReference type="AlphaFoldDB" id="A0A6I2M603"/>
<evidence type="ECO:0000256" key="3">
    <source>
        <dbReference type="ARBA" id="ARBA00022618"/>
    </source>
</evidence>
<feature type="transmembrane region" description="Helical" evidence="8">
    <location>
        <begin position="28"/>
        <end position="45"/>
    </location>
</feature>
<reference evidence="11 12" key="1">
    <citation type="submission" date="2019-11" db="EMBL/GenBank/DDBJ databases">
        <title>Bacillus idriensis genome.</title>
        <authorList>
            <person name="Konopka E.N."/>
            <person name="Newman J.D."/>
        </authorList>
    </citation>
    <scope>NUCLEOTIDE SEQUENCE [LARGE SCALE GENOMIC DNA]</scope>
    <source>
        <strain evidence="11 12">DSM 19097</strain>
    </source>
</reference>
<dbReference type="GO" id="GO:0005886">
    <property type="term" value="C:plasma membrane"/>
    <property type="evidence" value="ECO:0007669"/>
    <property type="project" value="UniProtKB-SubCell"/>
</dbReference>
<keyword evidence="12" id="KW-1185">Reference proteome</keyword>
<dbReference type="Proteomes" id="UP000441585">
    <property type="component" value="Unassembled WGS sequence"/>
</dbReference>
<protein>
    <recommendedName>
        <fullName evidence="8">Cell division protein DivIB</fullName>
    </recommendedName>
</protein>
<keyword evidence="2 8" id="KW-1003">Cell membrane</keyword>
<keyword evidence="4 8" id="KW-0812">Transmembrane</keyword>
<dbReference type="InterPro" id="IPR013685">
    <property type="entry name" value="POTRA_FtsQ_type"/>
</dbReference>
<keyword evidence="5 8" id="KW-1133">Transmembrane helix</keyword>
<evidence type="ECO:0000256" key="8">
    <source>
        <dbReference type="HAMAP-Rule" id="MF_00912"/>
    </source>
</evidence>
<dbReference type="GO" id="GO:0032153">
    <property type="term" value="C:cell division site"/>
    <property type="evidence" value="ECO:0007669"/>
    <property type="project" value="UniProtKB-UniRule"/>
</dbReference>
<evidence type="ECO:0000256" key="7">
    <source>
        <dbReference type="ARBA" id="ARBA00023306"/>
    </source>
</evidence>
<dbReference type="RefSeq" id="WP_070879086.1">
    <property type="nucleotide sequence ID" value="NZ_CAJFZX010000003.1"/>
</dbReference>
<gene>
    <name evidence="8" type="primary">divIB</name>
    <name evidence="11" type="ORF">GJU41_06255</name>
</gene>
<dbReference type="Gene3D" id="3.10.20.310">
    <property type="entry name" value="membrane protein fhac"/>
    <property type="match status" value="1"/>
</dbReference>
<keyword evidence="6 8" id="KW-0472">Membrane</keyword>
<keyword evidence="7 8" id="KW-0131">Cell cycle</keyword>
<evidence type="ECO:0000313" key="12">
    <source>
        <dbReference type="Proteomes" id="UP000441585"/>
    </source>
</evidence>
<sequence length="279" mass="31551">MEKGKVVSLEDRVPKLKEHRKQKSNRRLILFLSVFFILILLVIYFQSPLSKVSSVDVAGNKTVSEEEIINMSGITEKSGFWSINEKEVNDALSDFDQIQNVKLDKQLPNKVTIVVEEYHKVAYIVKGDQYSPILENGKTLDPVEGTFPDDAPLLINWSKAEEIEEMAMELMSIPDSVKNAISEIYHTPEKTDPWHITLYMNDGFEVQASVRSFSKKMIDYPAIVSQLPPNSKGIIHMEVGTYFESYDKKDEAAEEAAEEGAASEGEPEGTVQNENEDER</sequence>
<dbReference type="Pfam" id="PF08478">
    <property type="entry name" value="POTRA_1"/>
    <property type="match status" value="1"/>
</dbReference>
<feature type="region of interest" description="Disordered" evidence="9">
    <location>
        <begin position="246"/>
        <end position="279"/>
    </location>
</feature>
<dbReference type="InterPro" id="IPR026580">
    <property type="entry name" value="DivIB"/>
</dbReference>
<dbReference type="PANTHER" id="PTHR37820">
    <property type="entry name" value="CELL DIVISION PROTEIN DIVIB"/>
    <property type="match status" value="1"/>
</dbReference>
<accession>A0A6I2M603</accession>
<organism evidence="11 12">
    <name type="scientific">Metabacillus idriensis</name>
    <dbReference type="NCBI Taxonomy" id="324768"/>
    <lineage>
        <taxon>Bacteria</taxon>
        <taxon>Bacillati</taxon>
        <taxon>Bacillota</taxon>
        <taxon>Bacilli</taxon>
        <taxon>Bacillales</taxon>
        <taxon>Bacillaceae</taxon>
        <taxon>Metabacillus</taxon>
    </lineage>
</organism>
<dbReference type="InterPro" id="IPR050487">
    <property type="entry name" value="FtsQ_DivIB"/>
</dbReference>
<comment type="function">
    <text evidence="8">Cell division protein that may be involved in stabilizing or promoting the assembly of the division complex.</text>
</comment>
<dbReference type="PROSITE" id="PS51779">
    <property type="entry name" value="POTRA"/>
    <property type="match status" value="1"/>
</dbReference>
<evidence type="ECO:0000256" key="4">
    <source>
        <dbReference type="ARBA" id="ARBA00022692"/>
    </source>
</evidence>
<evidence type="ECO:0000256" key="9">
    <source>
        <dbReference type="SAM" id="MobiDB-lite"/>
    </source>
</evidence>
<evidence type="ECO:0000256" key="6">
    <source>
        <dbReference type="ARBA" id="ARBA00023136"/>
    </source>
</evidence>
<dbReference type="Pfam" id="PF03799">
    <property type="entry name" value="FtsQ_DivIB_C"/>
    <property type="match status" value="1"/>
</dbReference>
<comment type="caution">
    <text evidence="11">The sequence shown here is derived from an EMBL/GenBank/DDBJ whole genome shotgun (WGS) entry which is preliminary data.</text>
</comment>
<evidence type="ECO:0000256" key="2">
    <source>
        <dbReference type="ARBA" id="ARBA00022475"/>
    </source>
</evidence>
<dbReference type="InterPro" id="IPR034746">
    <property type="entry name" value="POTRA"/>
</dbReference>